<dbReference type="EMBL" id="LRBV02000007">
    <property type="status" value="NOT_ANNOTATED_CDS"/>
    <property type="molecule type" value="Genomic_DNA"/>
</dbReference>
<dbReference type="Gramene" id="QL07p041339:mrna">
    <property type="protein sequence ID" value="QL07p041339:mrna:CDS:1"/>
    <property type="gene ID" value="QL07p041339"/>
</dbReference>
<protein>
    <submittedName>
        <fullName evidence="1">Uncharacterized protein</fullName>
    </submittedName>
</protein>
<keyword evidence="2" id="KW-1185">Reference proteome</keyword>
<evidence type="ECO:0000313" key="2">
    <source>
        <dbReference type="Proteomes" id="UP000594261"/>
    </source>
</evidence>
<dbReference type="EnsemblPlants" id="QL07p041339:mrna">
    <property type="protein sequence ID" value="QL07p041339:mrna:CDS:1"/>
    <property type="gene ID" value="QL07p041339"/>
</dbReference>
<name>A0A7N2M7K8_QUELO</name>
<dbReference type="InParanoid" id="A0A7N2M7K8"/>
<proteinExistence type="predicted"/>
<reference evidence="1" key="2">
    <citation type="submission" date="2021-01" db="UniProtKB">
        <authorList>
            <consortium name="EnsemblPlants"/>
        </authorList>
    </citation>
    <scope>IDENTIFICATION</scope>
</reference>
<sequence length="160" mass="19008">MKAQDTNNEYSCQWTYLPSIFPEKLHYLLHKSYLVENAKELLAIFELYDHEPSIYIFALNLYSIGRNKKRWRMQRNMENKLLYVSSGGSFSKLTVIEGMGNMIFLPTVEGNSNVFYSLRTKNYHCFCKDHSFRTLSHIKELINCTWINPTRIDLDEAFEW</sequence>
<accession>A0A7N2M7K8</accession>
<evidence type="ECO:0000313" key="1">
    <source>
        <dbReference type="EnsemblPlants" id="QL07p041339:mrna:CDS:1"/>
    </source>
</evidence>
<organism evidence="1 2">
    <name type="scientific">Quercus lobata</name>
    <name type="common">Valley oak</name>
    <dbReference type="NCBI Taxonomy" id="97700"/>
    <lineage>
        <taxon>Eukaryota</taxon>
        <taxon>Viridiplantae</taxon>
        <taxon>Streptophyta</taxon>
        <taxon>Embryophyta</taxon>
        <taxon>Tracheophyta</taxon>
        <taxon>Spermatophyta</taxon>
        <taxon>Magnoliopsida</taxon>
        <taxon>eudicotyledons</taxon>
        <taxon>Gunneridae</taxon>
        <taxon>Pentapetalae</taxon>
        <taxon>rosids</taxon>
        <taxon>fabids</taxon>
        <taxon>Fagales</taxon>
        <taxon>Fagaceae</taxon>
        <taxon>Quercus</taxon>
    </lineage>
</organism>
<reference evidence="1 2" key="1">
    <citation type="journal article" date="2016" name="G3 (Bethesda)">
        <title>First Draft Assembly and Annotation of the Genome of a California Endemic Oak Quercus lobata Nee (Fagaceae).</title>
        <authorList>
            <person name="Sork V.L."/>
            <person name="Fitz-Gibbon S.T."/>
            <person name="Puiu D."/>
            <person name="Crepeau M."/>
            <person name="Gugger P.F."/>
            <person name="Sherman R."/>
            <person name="Stevens K."/>
            <person name="Langley C.H."/>
            <person name="Pellegrini M."/>
            <person name="Salzberg S.L."/>
        </authorList>
    </citation>
    <scope>NUCLEOTIDE SEQUENCE [LARGE SCALE GENOMIC DNA]</scope>
    <source>
        <strain evidence="1 2">cv. SW786</strain>
    </source>
</reference>
<dbReference type="Proteomes" id="UP000594261">
    <property type="component" value="Chromosome 7"/>
</dbReference>
<dbReference type="AlphaFoldDB" id="A0A7N2M7K8"/>